<accession>A0A5J9UK10</accession>
<evidence type="ECO:0000313" key="2">
    <source>
        <dbReference type="EMBL" id="TVU23597.1"/>
    </source>
</evidence>
<comment type="caution">
    <text evidence="2">The sequence shown here is derived from an EMBL/GenBank/DDBJ whole genome shotgun (WGS) entry which is preliminary data.</text>
</comment>
<evidence type="ECO:0000313" key="3">
    <source>
        <dbReference type="Proteomes" id="UP000324897"/>
    </source>
</evidence>
<protein>
    <submittedName>
        <fullName evidence="2">Uncharacterized protein</fullName>
    </submittedName>
</protein>
<dbReference type="AlphaFoldDB" id="A0A5J9UK10"/>
<gene>
    <name evidence="2" type="ORF">EJB05_25971</name>
</gene>
<reference evidence="2 3" key="1">
    <citation type="journal article" date="2019" name="Sci. Rep.">
        <title>A high-quality genome of Eragrostis curvula grass provides insights into Poaceae evolution and supports new strategies to enhance forage quality.</title>
        <authorList>
            <person name="Carballo J."/>
            <person name="Santos B.A.C.M."/>
            <person name="Zappacosta D."/>
            <person name="Garbus I."/>
            <person name="Selva J.P."/>
            <person name="Gallo C.A."/>
            <person name="Diaz A."/>
            <person name="Albertini E."/>
            <person name="Caccamo M."/>
            <person name="Echenique V."/>
        </authorList>
    </citation>
    <scope>NUCLEOTIDE SEQUENCE [LARGE SCALE GENOMIC DNA]</scope>
    <source>
        <strain evidence="3">cv. Victoria</strain>
        <tissue evidence="2">Leaf</tissue>
    </source>
</reference>
<name>A0A5J9UK10_9POAL</name>
<organism evidence="2 3">
    <name type="scientific">Eragrostis curvula</name>
    <name type="common">weeping love grass</name>
    <dbReference type="NCBI Taxonomy" id="38414"/>
    <lineage>
        <taxon>Eukaryota</taxon>
        <taxon>Viridiplantae</taxon>
        <taxon>Streptophyta</taxon>
        <taxon>Embryophyta</taxon>
        <taxon>Tracheophyta</taxon>
        <taxon>Spermatophyta</taxon>
        <taxon>Magnoliopsida</taxon>
        <taxon>Liliopsida</taxon>
        <taxon>Poales</taxon>
        <taxon>Poaceae</taxon>
        <taxon>PACMAD clade</taxon>
        <taxon>Chloridoideae</taxon>
        <taxon>Eragrostideae</taxon>
        <taxon>Eragrostidinae</taxon>
        <taxon>Eragrostis</taxon>
    </lineage>
</organism>
<dbReference type="Gramene" id="TVU23597">
    <property type="protein sequence ID" value="TVU23597"/>
    <property type="gene ID" value="EJB05_25971"/>
</dbReference>
<sequence>VLGGLGDVRTEAQHTGNKGPVGKRKDPFERLQQEGWSGPLTVEATKRSVKLPAALAAPLCEHNLFLEMTDTQAVGLLLTWGGRVELDLFVEMLPQRGKRGQACTSDAVTELNRSELHPTCSTLGYAVFHFSRSSLIRCDH</sequence>
<feature type="non-terminal residue" evidence="2">
    <location>
        <position position="1"/>
    </location>
</feature>
<keyword evidence="3" id="KW-1185">Reference proteome</keyword>
<feature type="region of interest" description="Disordered" evidence="1">
    <location>
        <begin position="1"/>
        <end position="26"/>
    </location>
</feature>
<proteinExistence type="predicted"/>
<dbReference type="EMBL" id="RWGY01000013">
    <property type="protein sequence ID" value="TVU23597.1"/>
    <property type="molecule type" value="Genomic_DNA"/>
</dbReference>
<evidence type="ECO:0000256" key="1">
    <source>
        <dbReference type="SAM" id="MobiDB-lite"/>
    </source>
</evidence>
<dbReference type="Proteomes" id="UP000324897">
    <property type="component" value="Chromosome 2"/>
</dbReference>